<feature type="binding site" evidence="7">
    <location>
        <position position="43"/>
    </location>
    <ligand>
        <name>S-adenosyl-L-methionine</name>
        <dbReference type="ChEBI" id="CHEBI:59789"/>
    </ligand>
</feature>
<feature type="binding site" evidence="7">
    <location>
        <begin position="191"/>
        <end position="194"/>
    </location>
    <ligand>
        <name>substrate</name>
    </ligand>
</feature>
<dbReference type="SUPFAM" id="SSF53335">
    <property type="entry name" value="S-adenosyl-L-methionine-dependent methyltransferases"/>
    <property type="match status" value="1"/>
</dbReference>
<feature type="binding site" evidence="7">
    <location>
        <position position="153"/>
    </location>
    <ligand>
        <name>substrate</name>
    </ligand>
</feature>
<keyword evidence="4 7" id="KW-0808">Transferase</keyword>
<keyword evidence="3 7" id="KW-0489">Methyltransferase</keyword>
<comment type="similarity">
    <text evidence="7">Belongs to the class I-like SAM-binding methyltransferase superfamily. TrmB family.</text>
</comment>
<dbReference type="InterPro" id="IPR055361">
    <property type="entry name" value="tRNA_methyltr_TrmB_bact"/>
</dbReference>
<dbReference type="InterPro" id="IPR029063">
    <property type="entry name" value="SAM-dependent_MTases_sf"/>
</dbReference>
<comment type="function">
    <text evidence="2 7">Catalyzes the formation of N(7)-methylguanine at position 46 (m7G46) in tRNA.</text>
</comment>
<dbReference type="NCBIfam" id="NF001080">
    <property type="entry name" value="PRK00121.2-2"/>
    <property type="match status" value="1"/>
</dbReference>
<proteinExistence type="inferred from homology"/>
<evidence type="ECO:0000256" key="1">
    <source>
        <dbReference type="ARBA" id="ARBA00000142"/>
    </source>
</evidence>
<dbReference type="EC" id="2.1.1.33" evidence="7"/>
<dbReference type="NCBIfam" id="TIGR00091">
    <property type="entry name" value="tRNA (guanosine(46)-N7)-methyltransferase TrmB"/>
    <property type="match status" value="1"/>
</dbReference>
<dbReference type="PANTHER" id="PTHR23417:SF14">
    <property type="entry name" value="PENTACOTRIPEPTIDE-REPEAT REGION OF PRORP DOMAIN-CONTAINING PROTEIN"/>
    <property type="match status" value="1"/>
</dbReference>
<dbReference type="Pfam" id="PF02390">
    <property type="entry name" value="Methyltransf_4"/>
    <property type="match status" value="1"/>
</dbReference>
<dbReference type="InterPro" id="IPR003358">
    <property type="entry name" value="tRNA_(Gua-N-7)_MeTrfase_Trmb"/>
</dbReference>
<evidence type="ECO:0000256" key="3">
    <source>
        <dbReference type="ARBA" id="ARBA00022603"/>
    </source>
</evidence>
<dbReference type="HAMAP" id="MF_01057">
    <property type="entry name" value="tRNA_methyltr_TrmB"/>
    <property type="match status" value="1"/>
</dbReference>
<evidence type="ECO:0000256" key="5">
    <source>
        <dbReference type="ARBA" id="ARBA00022691"/>
    </source>
</evidence>
<sequence length="219" mass="24943">MRLRHIPGAEEAISTSPYVIQEPALHKGSWNQVFGNDNPIEIEVGMGKGRFIMELAQKNPNINYIGIERYSSVLLRGLQKRAGLELDNIYFLCIDAKAMAEYFAPGEVNRIYLNFSDPWPKDRHARRRLTSPDFMAVYDLILAKNGVIEFKTDNRGLFDYSLEAIPEAGWQIKAHTFDLHHDSMNEGNVMTEYEEKFSSMGNPICKLVAGRNVPAYDKV</sequence>
<protein>
    <recommendedName>
        <fullName evidence="7">tRNA (guanine-N(7)-)-methyltransferase</fullName>
        <ecNumber evidence="7">2.1.1.33</ecNumber>
    </recommendedName>
    <alternativeName>
        <fullName evidence="7">tRNA (guanine(46)-N(7))-methyltransferase</fullName>
    </alternativeName>
    <alternativeName>
        <fullName evidence="7">tRNA(m7G46)-methyltransferase</fullName>
    </alternativeName>
</protein>
<evidence type="ECO:0000256" key="2">
    <source>
        <dbReference type="ARBA" id="ARBA00003015"/>
    </source>
</evidence>
<organism evidence="8 9">
    <name type="scientific">Enterocloster alcoholdehydrogenati</name>
    <dbReference type="NCBI Taxonomy" id="2547410"/>
    <lineage>
        <taxon>Bacteria</taxon>
        <taxon>Bacillati</taxon>
        <taxon>Bacillota</taxon>
        <taxon>Clostridia</taxon>
        <taxon>Lachnospirales</taxon>
        <taxon>Lachnospiraceae</taxon>
        <taxon>Enterocloster</taxon>
    </lineage>
</organism>
<dbReference type="EMBL" id="BAABXL010000001">
    <property type="protein sequence ID" value="GAA6267088.1"/>
    <property type="molecule type" value="Genomic_DNA"/>
</dbReference>
<dbReference type="PROSITE" id="PS51625">
    <property type="entry name" value="SAM_MT_TRMB"/>
    <property type="match status" value="1"/>
</dbReference>
<keyword evidence="5 7" id="KW-0949">S-adenosyl-L-methionine</keyword>
<feature type="binding site" evidence="7">
    <location>
        <position position="95"/>
    </location>
    <ligand>
        <name>S-adenosyl-L-methionine</name>
        <dbReference type="ChEBI" id="CHEBI:59789"/>
    </ligand>
</feature>
<gene>
    <name evidence="7 8" type="primary">trmB</name>
    <name evidence="8" type="ORF">F130042H8_01480</name>
</gene>
<comment type="caution">
    <text evidence="7">Lacks conserved residue(s) required for the propagation of feature annotation.</text>
</comment>
<name>A0ABQ0ASW9_9FIRM</name>
<feature type="binding site" evidence="7">
    <location>
        <position position="121"/>
    </location>
    <ligand>
        <name>substrate</name>
    </ligand>
</feature>
<keyword evidence="6 7" id="KW-0819">tRNA processing</keyword>
<evidence type="ECO:0000256" key="4">
    <source>
        <dbReference type="ARBA" id="ARBA00022679"/>
    </source>
</evidence>
<comment type="catalytic activity">
    <reaction evidence="1 7">
        <text>guanosine(46) in tRNA + S-adenosyl-L-methionine = N(7)-methylguanosine(46) in tRNA + S-adenosyl-L-homocysteine</text>
        <dbReference type="Rhea" id="RHEA:42708"/>
        <dbReference type="Rhea" id="RHEA-COMP:10188"/>
        <dbReference type="Rhea" id="RHEA-COMP:10189"/>
        <dbReference type="ChEBI" id="CHEBI:57856"/>
        <dbReference type="ChEBI" id="CHEBI:59789"/>
        <dbReference type="ChEBI" id="CHEBI:74269"/>
        <dbReference type="ChEBI" id="CHEBI:74480"/>
        <dbReference type="EC" id="2.1.1.33"/>
    </reaction>
</comment>
<feature type="binding site" evidence="7">
    <location>
        <position position="117"/>
    </location>
    <ligand>
        <name>S-adenosyl-L-methionine</name>
        <dbReference type="ChEBI" id="CHEBI:59789"/>
    </ligand>
</feature>
<comment type="pathway">
    <text evidence="7">tRNA modification; N(7)-methylguanine-tRNA biosynthesis.</text>
</comment>
<evidence type="ECO:0000313" key="8">
    <source>
        <dbReference type="EMBL" id="GAA6267088.1"/>
    </source>
</evidence>
<dbReference type="RefSeq" id="WP_176255736.1">
    <property type="nucleotide sequence ID" value="NZ_BAABXL010000001.1"/>
</dbReference>
<evidence type="ECO:0000256" key="6">
    <source>
        <dbReference type="ARBA" id="ARBA00022694"/>
    </source>
</evidence>
<evidence type="ECO:0000256" key="7">
    <source>
        <dbReference type="HAMAP-Rule" id="MF_01057"/>
    </source>
</evidence>
<keyword evidence="9" id="KW-1185">Reference proteome</keyword>
<dbReference type="CDD" id="cd02440">
    <property type="entry name" value="AdoMet_MTases"/>
    <property type="match status" value="1"/>
</dbReference>
<comment type="caution">
    <text evidence="8">The sequence shown here is derived from an EMBL/GenBank/DDBJ whole genome shotgun (WGS) entry which is preliminary data.</text>
</comment>
<dbReference type="Gene3D" id="3.40.50.150">
    <property type="entry name" value="Vaccinia Virus protein VP39"/>
    <property type="match status" value="1"/>
</dbReference>
<evidence type="ECO:0000313" key="9">
    <source>
        <dbReference type="Proteomes" id="UP001600894"/>
    </source>
</evidence>
<feature type="binding site" evidence="7">
    <location>
        <position position="68"/>
    </location>
    <ligand>
        <name>S-adenosyl-L-methionine</name>
        <dbReference type="ChEBI" id="CHEBI:59789"/>
    </ligand>
</feature>
<dbReference type="Proteomes" id="UP001600894">
    <property type="component" value="Unassembled WGS sequence"/>
</dbReference>
<dbReference type="PANTHER" id="PTHR23417">
    <property type="entry name" value="3-DEOXY-D-MANNO-OCTULOSONIC-ACID TRANSFERASE/TRNA GUANINE-N 7 - -METHYLTRANSFERASE"/>
    <property type="match status" value="1"/>
</dbReference>
<accession>A0ABQ0ASW9</accession>
<reference evidence="8 9" key="1">
    <citation type="submission" date="2024-04" db="EMBL/GenBank/DDBJ databases">
        <title>Defined microbial consortia suppress multidrug-resistant proinflammatory Enterobacteriaceae via ecological control.</title>
        <authorList>
            <person name="Furuichi M."/>
            <person name="Kawaguchi T."/>
            <person name="Pust M."/>
            <person name="Yasuma K."/>
            <person name="Plichta D."/>
            <person name="Hasegawa N."/>
            <person name="Ohya T."/>
            <person name="Bhattarai S."/>
            <person name="Sasajima S."/>
            <person name="Aoto Y."/>
            <person name="Tuganbaev T."/>
            <person name="Yaginuma M."/>
            <person name="Ueda M."/>
            <person name="Okahashi N."/>
            <person name="Amafuji K."/>
            <person name="Kiridooshi Y."/>
            <person name="Sugita K."/>
            <person name="Strazar M."/>
            <person name="Skelly A."/>
            <person name="Suda W."/>
            <person name="Hattori M."/>
            <person name="Nakamoto N."/>
            <person name="Caballero S."/>
            <person name="Norman J."/>
            <person name="Olle B."/>
            <person name="Tanoue T."/>
            <person name="Arita M."/>
            <person name="Bucci V."/>
            <person name="Atarashi K."/>
            <person name="Xavier R."/>
            <person name="Honda K."/>
        </authorList>
    </citation>
    <scope>NUCLEOTIDE SEQUENCE [LARGE SCALE GENOMIC DNA]</scope>
    <source>
        <strain evidence="9">f13</strain>
    </source>
</reference>